<evidence type="ECO:0000313" key="4">
    <source>
        <dbReference type="Proteomes" id="UP001225034"/>
    </source>
</evidence>
<reference evidence="3 4" key="1">
    <citation type="submission" date="2023-07" db="EMBL/GenBank/DDBJ databases">
        <title>Genomic Encyclopedia of Type Strains, Phase IV (KMG-IV): sequencing the most valuable type-strain genomes for metagenomic binning, comparative biology and taxonomic classification.</title>
        <authorList>
            <person name="Goeker M."/>
        </authorList>
    </citation>
    <scope>NUCLEOTIDE SEQUENCE [LARGE SCALE GENOMIC DNA]</scope>
    <source>
        <strain evidence="3 4">DSM 19154</strain>
    </source>
</reference>
<name>A0ABT9YKV1_9BACI</name>
<dbReference type="InterPro" id="IPR051450">
    <property type="entry name" value="Gfo/Idh/MocA_Oxidoreductases"/>
</dbReference>
<dbReference type="InterPro" id="IPR000683">
    <property type="entry name" value="Gfo/Idh/MocA-like_OxRdtase_N"/>
</dbReference>
<protein>
    <submittedName>
        <fullName evidence="3">Dehydrogenase</fullName>
    </submittedName>
</protein>
<dbReference type="InterPro" id="IPR055170">
    <property type="entry name" value="GFO_IDH_MocA-like_dom"/>
</dbReference>
<evidence type="ECO:0000259" key="1">
    <source>
        <dbReference type="Pfam" id="PF01408"/>
    </source>
</evidence>
<sequence length="329" mass="37285">MPTLRAIQIGIGGFGLSWLDLLMENQNVELVAVVDQQEESLQKVKEITSLESDQLFTSLQDALKGVEADFVLIVTPPTTHKQLAEQSLEAGLHVMMEKPLTDTAEEANELLAFSKQFSQKVMVSQNYRWNRQIQTIKQLIAANSIGTIEYADYYFNKATHFGGWRDQYEEILLQDMAIHHFDILRYLLNDEASTIQATSFRPSWSWFKGNPHADAAITFRKGTQVHYRGRWAGKGKKTTWNGDIRLVGDKGAIECLDDRVFVYQGEQDTPEEIPLIKTPASDRMISLDAFIQSISEDMIPPTSIEDNIKSLQLTWAAIESSNTGERIRL</sequence>
<organism evidence="3 4">
    <name type="scientific">Alkalicoccobacillus murimartini</name>
    <dbReference type="NCBI Taxonomy" id="171685"/>
    <lineage>
        <taxon>Bacteria</taxon>
        <taxon>Bacillati</taxon>
        <taxon>Bacillota</taxon>
        <taxon>Bacilli</taxon>
        <taxon>Bacillales</taxon>
        <taxon>Bacillaceae</taxon>
        <taxon>Alkalicoccobacillus</taxon>
    </lineage>
</organism>
<evidence type="ECO:0000313" key="3">
    <source>
        <dbReference type="EMBL" id="MDQ0207659.1"/>
    </source>
</evidence>
<dbReference type="EMBL" id="JAUSUA010000003">
    <property type="protein sequence ID" value="MDQ0207659.1"/>
    <property type="molecule type" value="Genomic_DNA"/>
</dbReference>
<dbReference type="SUPFAM" id="SSF55347">
    <property type="entry name" value="Glyceraldehyde-3-phosphate dehydrogenase-like, C-terminal domain"/>
    <property type="match status" value="1"/>
</dbReference>
<dbReference type="PANTHER" id="PTHR43377:SF1">
    <property type="entry name" value="BILIVERDIN REDUCTASE A"/>
    <property type="match status" value="1"/>
</dbReference>
<dbReference type="Gene3D" id="3.40.50.720">
    <property type="entry name" value="NAD(P)-binding Rossmann-like Domain"/>
    <property type="match status" value="1"/>
</dbReference>
<dbReference type="Pfam" id="PF22725">
    <property type="entry name" value="GFO_IDH_MocA_C3"/>
    <property type="match status" value="1"/>
</dbReference>
<dbReference type="RefSeq" id="WP_306983125.1">
    <property type="nucleotide sequence ID" value="NZ_JAUSUA010000003.1"/>
</dbReference>
<keyword evidence="4" id="KW-1185">Reference proteome</keyword>
<feature type="domain" description="Gfo/Idh/MocA-like oxidoreductase N-terminal" evidence="1">
    <location>
        <begin position="9"/>
        <end position="123"/>
    </location>
</feature>
<comment type="caution">
    <text evidence="3">The sequence shown here is derived from an EMBL/GenBank/DDBJ whole genome shotgun (WGS) entry which is preliminary data.</text>
</comment>
<dbReference type="Pfam" id="PF01408">
    <property type="entry name" value="GFO_IDH_MocA"/>
    <property type="match status" value="1"/>
</dbReference>
<dbReference type="InterPro" id="IPR036291">
    <property type="entry name" value="NAD(P)-bd_dom_sf"/>
</dbReference>
<dbReference type="Proteomes" id="UP001225034">
    <property type="component" value="Unassembled WGS sequence"/>
</dbReference>
<evidence type="ECO:0000259" key="2">
    <source>
        <dbReference type="Pfam" id="PF22725"/>
    </source>
</evidence>
<dbReference type="Gene3D" id="3.30.360.10">
    <property type="entry name" value="Dihydrodipicolinate Reductase, domain 2"/>
    <property type="match status" value="1"/>
</dbReference>
<dbReference type="PANTHER" id="PTHR43377">
    <property type="entry name" value="BILIVERDIN REDUCTASE A"/>
    <property type="match status" value="1"/>
</dbReference>
<gene>
    <name evidence="3" type="ORF">J2S05_002460</name>
</gene>
<dbReference type="SUPFAM" id="SSF51735">
    <property type="entry name" value="NAD(P)-binding Rossmann-fold domains"/>
    <property type="match status" value="1"/>
</dbReference>
<proteinExistence type="predicted"/>
<feature type="domain" description="GFO/IDH/MocA-like oxidoreductase" evidence="2">
    <location>
        <begin position="133"/>
        <end position="254"/>
    </location>
</feature>
<accession>A0ABT9YKV1</accession>